<dbReference type="PANTHER" id="PTHR43280">
    <property type="entry name" value="ARAC-FAMILY TRANSCRIPTIONAL REGULATOR"/>
    <property type="match status" value="1"/>
</dbReference>
<proteinExistence type="predicted"/>
<keyword evidence="1" id="KW-0238">DNA-binding</keyword>
<feature type="transmembrane region" description="Helical" evidence="2">
    <location>
        <begin position="95"/>
        <end position="114"/>
    </location>
</feature>
<accession>A0A940DNQ8</accession>
<dbReference type="Pfam" id="PF12833">
    <property type="entry name" value="HTH_18"/>
    <property type="match status" value="1"/>
</dbReference>
<feature type="transmembrane region" description="Helical" evidence="2">
    <location>
        <begin position="12"/>
        <end position="31"/>
    </location>
</feature>
<reference evidence="4" key="2">
    <citation type="journal article" date="2021" name="PeerJ">
        <title>Extensive microbial diversity within the chicken gut microbiome revealed by metagenomics and culture.</title>
        <authorList>
            <person name="Gilroy R."/>
            <person name="Ravi A."/>
            <person name="Getino M."/>
            <person name="Pursley I."/>
            <person name="Horton D.L."/>
            <person name="Alikhan N.F."/>
            <person name="Baker D."/>
            <person name="Gharbi K."/>
            <person name="Hall N."/>
            <person name="Watson M."/>
            <person name="Adriaenssens E.M."/>
            <person name="Foster-Nyarko E."/>
            <person name="Jarju S."/>
            <person name="Secka A."/>
            <person name="Antonio M."/>
            <person name="Oren A."/>
            <person name="Chaudhuri R.R."/>
            <person name="La Ragione R."/>
            <person name="Hildebrand F."/>
            <person name="Pallen M.J."/>
        </authorList>
    </citation>
    <scope>NUCLEOTIDE SEQUENCE</scope>
    <source>
        <strain evidence="4">F1-3629</strain>
    </source>
</reference>
<dbReference type="PROSITE" id="PS01124">
    <property type="entry name" value="HTH_ARAC_FAMILY_2"/>
    <property type="match status" value="1"/>
</dbReference>
<reference evidence="4" key="1">
    <citation type="submission" date="2020-10" db="EMBL/GenBank/DDBJ databases">
        <authorList>
            <person name="Gilroy R."/>
        </authorList>
    </citation>
    <scope>NUCLEOTIDE SEQUENCE</scope>
    <source>
        <strain evidence="4">F1-3629</strain>
    </source>
</reference>
<keyword evidence="2" id="KW-0812">Transmembrane</keyword>
<comment type="caution">
    <text evidence="4">The sequence shown here is derived from an EMBL/GenBank/DDBJ whole genome shotgun (WGS) entry which is preliminary data.</text>
</comment>
<sequence>MEVIFGNDSVSLCAGAVISCVYIVMISDFIFHAVRHGIRGMSIFRLLSFVGAVALVLSGLAFHKSIYCSMSLDIALSSMIILVSESAGARYQEEIPMAVLASVLFVLAVGISVMRIALPEEAGDGGPAHMTAVLSVSMILYCLVRAISDFSDIRRFLKGMTARKYAHAVVTGHFCILFLSLAFLGISATAFDGFVRQFLSLFCAAGMTVLHIGLYRRAGRDSVFILYDGYEPDFSGRMEQVLHPPGGKPGPDAGYRTTYERLNALFEDKKPYLDSDLTISDIARELYTNKLYVSKSINLCSGKNFCQYVNYHRVRYSMELFRADPRLKVSQLAEMSGFHTVASYNMAFKLLMHESPGEWCRRQRFMGGEQFEKSES</sequence>
<dbReference type="Proteomes" id="UP000771749">
    <property type="component" value="Unassembled WGS sequence"/>
</dbReference>
<evidence type="ECO:0000313" key="5">
    <source>
        <dbReference type="Proteomes" id="UP000771749"/>
    </source>
</evidence>
<dbReference type="Gene3D" id="1.10.10.60">
    <property type="entry name" value="Homeodomain-like"/>
    <property type="match status" value="2"/>
</dbReference>
<evidence type="ECO:0000256" key="2">
    <source>
        <dbReference type="SAM" id="Phobius"/>
    </source>
</evidence>
<dbReference type="PANTHER" id="PTHR43280:SF2">
    <property type="entry name" value="HTH-TYPE TRANSCRIPTIONAL REGULATOR EXSA"/>
    <property type="match status" value="1"/>
</dbReference>
<gene>
    <name evidence="4" type="ORF">IAC07_07250</name>
</gene>
<keyword evidence="2" id="KW-0472">Membrane</keyword>
<feature type="transmembrane region" description="Helical" evidence="2">
    <location>
        <begin position="126"/>
        <end position="144"/>
    </location>
</feature>
<evidence type="ECO:0000256" key="1">
    <source>
        <dbReference type="ARBA" id="ARBA00023125"/>
    </source>
</evidence>
<feature type="transmembrane region" description="Helical" evidence="2">
    <location>
        <begin position="194"/>
        <end position="215"/>
    </location>
</feature>
<dbReference type="AlphaFoldDB" id="A0A940DNQ8"/>
<dbReference type="EMBL" id="JADIMJ010000109">
    <property type="protein sequence ID" value="MBO8454498.1"/>
    <property type="molecule type" value="Genomic_DNA"/>
</dbReference>
<dbReference type="GO" id="GO:0003700">
    <property type="term" value="F:DNA-binding transcription factor activity"/>
    <property type="evidence" value="ECO:0007669"/>
    <property type="project" value="InterPro"/>
</dbReference>
<dbReference type="GO" id="GO:0043565">
    <property type="term" value="F:sequence-specific DNA binding"/>
    <property type="evidence" value="ECO:0007669"/>
    <property type="project" value="InterPro"/>
</dbReference>
<evidence type="ECO:0000259" key="3">
    <source>
        <dbReference type="PROSITE" id="PS01124"/>
    </source>
</evidence>
<evidence type="ECO:0000313" key="4">
    <source>
        <dbReference type="EMBL" id="MBO8454498.1"/>
    </source>
</evidence>
<protein>
    <submittedName>
        <fullName evidence="4">Helix-turn-helix transcriptional regulator</fullName>
    </submittedName>
</protein>
<keyword evidence="2" id="KW-1133">Transmembrane helix</keyword>
<organism evidence="4 5">
    <name type="scientific">Candidatus Cryptobacteroides gallistercoris</name>
    <dbReference type="NCBI Taxonomy" id="2840765"/>
    <lineage>
        <taxon>Bacteria</taxon>
        <taxon>Pseudomonadati</taxon>
        <taxon>Bacteroidota</taxon>
        <taxon>Bacteroidia</taxon>
        <taxon>Bacteroidales</taxon>
        <taxon>Candidatus Cryptobacteroides</taxon>
    </lineage>
</organism>
<dbReference type="SMART" id="SM00342">
    <property type="entry name" value="HTH_ARAC"/>
    <property type="match status" value="1"/>
</dbReference>
<name>A0A940DNQ8_9BACT</name>
<dbReference type="InterPro" id="IPR018060">
    <property type="entry name" value="HTH_AraC"/>
</dbReference>
<feature type="domain" description="HTH araC/xylS-type" evidence="3">
    <location>
        <begin position="260"/>
        <end position="362"/>
    </location>
</feature>
<feature type="transmembrane region" description="Helical" evidence="2">
    <location>
        <begin position="165"/>
        <end position="188"/>
    </location>
</feature>
<feature type="transmembrane region" description="Helical" evidence="2">
    <location>
        <begin position="43"/>
        <end position="60"/>
    </location>
</feature>